<evidence type="ECO:0000256" key="4">
    <source>
        <dbReference type="ARBA" id="ARBA00023004"/>
    </source>
</evidence>
<dbReference type="OrthoDB" id="288590at2759"/>
<evidence type="ECO:0000313" key="8">
    <source>
        <dbReference type="Proteomes" id="UP000241394"/>
    </source>
</evidence>
<protein>
    <submittedName>
        <fullName evidence="7">S-norcoclaurine synthase</fullName>
    </submittedName>
</protein>
<dbReference type="InterPro" id="IPR005123">
    <property type="entry name" value="Oxoglu/Fe-dep_dioxygenase_dom"/>
</dbReference>
<dbReference type="PROSITE" id="PS51471">
    <property type="entry name" value="FE2OG_OXY"/>
    <property type="match status" value="1"/>
</dbReference>
<comment type="similarity">
    <text evidence="1 5">Belongs to the iron/ascorbate-dependent oxidoreductase family.</text>
</comment>
<dbReference type="InterPro" id="IPR026992">
    <property type="entry name" value="DIOX_N"/>
</dbReference>
<reference evidence="8" key="2">
    <citation type="journal article" date="2018" name="BMC Genomics">
        <title>A manually annotated Actinidia chinensis var. chinensis (kiwifruit) genome highlights the challenges associated with draft genomes and gene prediction in plants.</title>
        <authorList>
            <person name="Pilkington S.M."/>
            <person name="Crowhurst R."/>
            <person name="Hilario E."/>
            <person name="Nardozza S."/>
            <person name="Fraser L."/>
            <person name="Peng Y."/>
            <person name="Gunaseelan K."/>
            <person name="Simpson R."/>
            <person name="Tahir J."/>
            <person name="Deroles S.C."/>
            <person name="Templeton K."/>
            <person name="Luo Z."/>
            <person name="Davy M."/>
            <person name="Cheng C."/>
            <person name="McNeilage M."/>
            <person name="Scaglione D."/>
            <person name="Liu Y."/>
            <person name="Zhang Q."/>
            <person name="Datson P."/>
            <person name="De Silva N."/>
            <person name="Gardiner S.E."/>
            <person name="Bassett H."/>
            <person name="Chagne D."/>
            <person name="McCallum J."/>
            <person name="Dzierzon H."/>
            <person name="Deng C."/>
            <person name="Wang Y.Y."/>
            <person name="Barron L."/>
            <person name="Manako K."/>
            <person name="Bowen J."/>
            <person name="Foster T.M."/>
            <person name="Erridge Z.A."/>
            <person name="Tiffin H."/>
            <person name="Waite C.N."/>
            <person name="Davies K.M."/>
            <person name="Grierson E.P."/>
            <person name="Laing W.A."/>
            <person name="Kirk R."/>
            <person name="Chen X."/>
            <person name="Wood M."/>
            <person name="Montefiori M."/>
            <person name="Brummell D.A."/>
            <person name="Schwinn K.E."/>
            <person name="Catanach A."/>
            <person name="Fullerton C."/>
            <person name="Li D."/>
            <person name="Meiyalaghan S."/>
            <person name="Nieuwenhuizen N."/>
            <person name="Read N."/>
            <person name="Prakash R."/>
            <person name="Hunter D."/>
            <person name="Zhang H."/>
            <person name="McKenzie M."/>
            <person name="Knabel M."/>
            <person name="Harris A."/>
            <person name="Allan A.C."/>
            <person name="Gleave A."/>
            <person name="Chen A."/>
            <person name="Janssen B.J."/>
            <person name="Plunkett B."/>
            <person name="Ampomah-Dwamena C."/>
            <person name="Voogd C."/>
            <person name="Leif D."/>
            <person name="Lafferty D."/>
            <person name="Souleyre E.J.F."/>
            <person name="Varkonyi-Gasic E."/>
            <person name="Gambi F."/>
            <person name="Hanley J."/>
            <person name="Yao J.L."/>
            <person name="Cheung J."/>
            <person name="David K.M."/>
            <person name="Warren B."/>
            <person name="Marsh K."/>
            <person name="Snowden K.C."/>
            <person name="Lin-Wang K."/>
            <person name="Brian L."/>
            <person name="Martinez-Sanchez M."/>
            <person name="Wang M."/>
            <person name="Ileperuma N."/>
            <person name="Macnee N."/>
            <person name="Campin R."/>
            <person name="McAtee P."/>
            <person name="Drummond R.S.M."/>
            <person name="Espley R.V."/>
            <person name="Ireland H.S."/>
            <person name="Wu R."/>
            <person name="Atkinson R.G."/>
            <person name="Karunairetnam S."/>
            <person name="Bulley S."/>
            <person name="Chunkath S."/>
            <person name="Hanley Z."/>
            <person name="Storey R."/>
            <person name="Thrimawithana A.H."/>
            <person name="Thomson S."/>
            <person name="David C."/>
            <person name="Testolin R."/>
            <person name="Huang H."/>
            <person name="Hellens R.P."/>
            <person name="Schaffer R.J."/>
        </authorList>
    </citation>
    <scope>NUCLEOTIDE SEQUENCE [LARGE SCALE GENOMIC DNA]</scope>
    <source>
        <strain evidence="8">cv. Red5</strain>
    </source>
</reference>
<keyword evidence="3 5" id="KW-0560">Oxidoreductase</keyword>
<gene>
    <name evidence="7" type="ORF">CEY00_Acc28137</name>
</gene>
<dbReference type="Gene3D" id="2.60.120.330">
    <property type="entry name" value="B-lactam Antibiotic, Isopenicillin N Synthase, Chain"/>
    <property type="match status" value="1"/>
</dbReference>
<accession>A0A2R6PMG9</accession>
<dbReference type="InterPro" id="IPR050295">
    <property type="entry name" value="Plant_2OG-oxidoreductases"/>
</dbReference>
<keyword evidence="8" id="KW-1185">Reference proteome</keyword>
<dbReference type="GO" id="GO:0016705">
    <property type="term" value="F:oxidoreductase activity, acting on paired donors, with incorporation or reduction of molecular oxygen"/>
    <property type="evidence" value="ECO:0007669"/>
    <property type="project" value="UniProtKB-ARBA"/>
</dbReference>
<organism evidence="7 8">
    <name type="scientific">Actinidia chinensis var. chinensis</name>
    <name type="common">Chinese soft-hair kiwi</name>
    <dbReference type="NCBI Taxonomy" id="1590841"/>
    <lineage>
        <taxon>Eukaryota</taxon>
        <taxon>Viridiplantae</taxon>
        <taxon>Streptophyta</taxon>
        <taxon>Embryophyta</taxon>
        <taxon>Tracheophyta</taxon>
        <taxon>Spermatophyta</taxon>
        <taxon>Magnoliopsida</taxon>
        <taxon>eudicotyledons</taxon>
        <taxon>Gunneridae</taxon>
        <taxon>Pentapetalae</taxon>
        <taxon>asterids</taxon>
        <taxon>Ericales</taxon>
        <taxon>Actinidiaceae</taxon>
        <taxon>Actinidia</taxon>
    </lineage>
</organism>
<dbReference type="InterPro" id="IPR044861">
    <property type="entry name" value="IPNS-like_FE2OG_OXY"/>
</dbReference>
<keyword evidence="2 5" id="KW-0479">Metal-binding</keyword>
<comment type="caution">
    <text evidence="7">The sequence shown here is derived from an EMBL/GenBank/DDBJ whole genome shotgun (WGS) entry which is preliminary data.</text>
</comment>
<keyword evidence="4 5" id="KW-0408">Iron</keyword>
<evidence type="ECO:0000313" key="7">
    <source>
        <dbReference type="EMBL" id="PSR93523.1"/>
    </source>
</evidence>
<evidence type="ECO:0000256" key="1">
    <source>
        <dbReference type="ARBA" id="ARBA00008056"/>
    </source>
</evidence>
<dbReference type="InterPro" id="IPR027443">
    <property type="entry name" value="IPNS-like_sf"/>
</dbReference>
<dbReference type="Pfam" id="PF14226">
    <property type="entry name" value="DIOX_N"/>
    <property type="match status" value="1"/>
</dbReference>
<evidence type="ECO:0000256" key="3">
    <source>
        <dbReference type="ARBA" id="ARBA00023002"/>
    </source>
</evidence>
<sequence length="358" mass="40487">MEGEVISRSDLGGSLPVENVQALASMHLKDIPHRYIRPEVEFDEVSVDESWQIPVIDMSKLGGTDQLGHDDESAKLHHACKDWGFFQLINHGISEAIEEMKKVTEEFFQLPLEEKMACAQLPNNLEGYGQTFVVSEDQKLDWGDMLFLFPLPVSQRNMRFWPTTPTAFRSTLDKYSSELQRVAINLLRLMAMNLRVDPDVFLSLFEDFLQGIRMNYYPPCEHASKVMGLAPHSDAAGLTLLIQVNEVQGLQIKKNGKWVPIKPIPGAIIVNIGDVLEMLSNGEYSSIEHRAMVNPKKERLSIAGFHYPNMKATVGPLPDLVKEDGAKYKNVIFEDYAKLYISSKLDGKSRLDHMKIKP</sequence>
<name>A0A2R6PMG9_ACTCC</name>
<dbReference type="Proteomes" id="UP000241394">
    <property type="component" value="Chromosome LG24"/>
</dbReference>
<dbReference type="GO" id="GO:0046872">
    <property type="term" value="F:metal ion binding"/>
    <property type="evidence" value="ECO:0007669"/>
    <property type="project" value="UniProtKB-KW"/>
</dbReference>
<reference evidence="7 8" key="1">
    <citation type="submission" date="2017-07" db="EMBL/GenBank/DDBJ databases">
        <title>An improved, manually edited Actinidia chinensis var. chinensis (kiwifruit) genome highlights the challenges associated with draft genomes and gene prediction in plants.</title>
        <authorList>
            <person name="Pilkington S."/>
            <person name="Crowhurst R."/>
            <person name="Hilario E."/>
            <person name="Nardozza S."/>
            <person name="Fraser L."/>
            <person name="Peng Y."/>
            <person name="Gunaseelan K."/>
            <person name="Simpson R."/>
            <person name="Tahir J."/>
            <person name="Deroles S."/>
            <person name="Templeton K."/>
            <person name="Luo Z."/>
            <person name="Davy M."/>
            <person name="Cheng C."/>
            <person name="Mcneilage M."/>
            <person name="Scaglione D."/>
            <person name="Liu Y."/>
            <person name="Zhang Q."/>
            <person name="Datson P."/>
            <person name="De Silva N."/>
            <person name="Gardiner S."/>
            <person name="Bassett H."/>
            <person name="Chagne D."/>
            <person name="Mccallum J."/>
            <person name="Dzierzon H."/>
            <person name="Deng C."/>
            <person name="Wang Y.-Y."/>
            <person name="Barron N."/>
            <person name="Manako K."/>
            <person name="Bowen J."/>
            <person name="Foster T."/>
            <person name="Erridge Z."/>
            <person name="Tiffin H."/>
            <person name="Waite C."/>
            <person name="Davies K."/>
            <person name="Grierson E."/>
            <person name="Laing W."/>
            <person name="Kirk R."/>
            <person name="Chen X."/>
            <person name="Wood M."/>
            <person name="Montefiori M."/>
            <person name="Brummell D."/>
            <person name="Schwinn K."/>
            <person name="Catanach A."/>
            <person name="Fullerton C."/>
            <person name="Li D."/>
            <person name="Meiyalaghan S."/>
            <person name="Nieuwenhuizen N."/>
            <person name="Read N."/>
            <person name="Prakash R."/>
            <person name="Hunter D."/>
            <person name="Zhang H."/>
            <person name="Mckenzie M."/>
            <person name="Knabel M."/>
            <person name="Harris A."/>
            <person name="Allan A."/>
            <person name="Chen A."/>
            <person name="Janssen B."/>
            <person name="Plunkett B."/>
            <person name="Dwamena C."/>
            <person name="Voogd C."/>
            <person name="Leif D."/>
            <person name="Lafferty D."/>
            <person name="Souleyre E."/>
            <person name="Varkonyi-Gasic E."/>
            <person name="Gambi F."/>
            <person name="Hanley J."/>
            <person name="Yao J.-L."/>
            <person name="Cheung J."/>
            <person name="David K."/>
            <person name="Warren B."/>
            <person name="Marsh K."/>
            <person name="Snowden K."/>
            <person name="Lin-Wang K."/>
            <person name="Brian L."/>
            <person name="Martinez-Sanchez M."/>
            <person name="Wang M."/>
            <person name="Ileperuma N."/>
            <person name="Macnee N."/>
            <person name="Campin R."/>
            <person name="Mcatee P."/>
            <person name="Drummond R."/>
            <person name="Espley R."/>
            <person name="Ireland H."/>
            <person name="Wu R."/>
            <person name="Atkinson R."/>
            <person name="Karunairetnam S."/>
            <person name="Bulley S."/>
            <person name="Chunkath S."/>
            <person name="Hanley Z."/>
            <person name="Storey R."/>
            <person name="Thrimawithana A."/>
            <person name="Thomson S."/>
            <person name="David C."/>
            <person name="Testolin R."/>
        </authorList>
    </citation>
    <scope>NUCLEOTIDE SEQUENCE [LARGE SCALE GENOMIC DNA]</scope>
    <source>
        <strain evidence="8">cv. Red5</strain>
        <tissue evidence="7">Young leaf</tissue>
    </source>
</reference>
<dbReference type="PANTHER" id="PTHR47991">
    <property type="entry name" value="OXOGLUTARATE/IRON-DEPENDENT DIOXYGENASE"/>
    <property type="match status" value="1"/>
</dbReference>
<dbReference type="InParanoid" id="A0A2R6PMG9"/>
<dbReference type="Gramene" id="PSR93523">
    <property type="protein sequence ID" value="PSR93523"/>
    <property type="gene ID" value="CEY00_Acc28137"/>
</dbReference>
<evidence type="ECO:0000259" key="6">
    <source>
        <dbReference type="PROSITE" id="PS51471"/>
    </source>
</evidence>
<feature type="domain" description="Fe2OG dioxygenase" evidence="6">
    <location>
        <begin position="208"/>
        <end position="308"/>
    </location>
</feature>
<dbReference type="STRING" id="1590841.A0A2R6PMG9"/>
<dbReference type="EMBL" id="NKQK01000024">
    <property type="protein sequence ID" value="PSR93523.1"/>
    <property type="molecule type" value="Genomic_DNA"/>
</dbReference>
<dbReference type="AlphaFoldDB" id="A0A2R6PMG9"/>
<evidence type="ECO:0000256" key="2">
    <source>
        <dbReference type="ARBA" id="ARBA00022723"/>
    </source>
</evidence>
<dbReference type="Pfam" id="PF03171">
    <property type="entry name" value="2OG-FeII_Oxy"/>
    <property type="match status" value="1"/>
</dbReference>
<dbReference type="SUPFAM" id="SSF51197">
    <property type="entry name" value="Clavaminate synthase-like"/>
    <property type="match status" value="1"/>
</dbReference>
<dbReference type="FunFam" id="2.60.120.330:FF:000001">
    <property type="entry name" value="Protein SRG1"/>
    <property type="match status" value="1"/>
</dbReference>
<evidence type="ECO:0000256" key="5">
    <source>
        <dbReference type="RuleBase" id="RU003682"/>
    </source>
</evidence>
<proteinExistence type="inferred from homology"/>
<dbReference type="OMA" id="TKYLWKL"/>